<evidence type="ECO:0000256" key="1">
    <source>
        <dbReference type="ARBA" id="ARBA00004123"/>
    </source>
</evidence>
<dbReference type="Gene3D" id="1.10.287.100">
    <property type="match status" value="1"/>
</dbReference>
<dbReference type="Pfam" id="PF03153">
    <property type="entry name" value="TFIIA"/>
    <property type="match status" value="1"/>
</dbReference>
<evidence type="ECO:0000256" key="4">
    <source>
        <dbReference type="ARBA" id="ARBA00023163"/>
    </source>
</evidence>
<protein>
    <recommendedName>
        <fullName evidence="10">Transcription initiation factor IIA subunit 1</fullName>
    </recommendedName>
</protein>
<gene>
    <name evidence="8" type="ORF">ONE63_000686</name>
</gene>
<feature type="compositionally biased region" description="Pro residues" evidence="6">
    <location>
        <begin position="206"/>
        <end position="221"/>
    </location>
</feature>
<feature type="compositionally biased region" description="Acidic residues" evidence="6">
    <location>
        <begin position="348"/>
        <end position="401"/>
    </location>
</feature>
<reference evidence="8" key="1">
    <citation type="submission" date="2022-12" db="EMBL/GenBank/DDBJ databases">
        <title>Chromosome-level genome assembly of the bean flower thrips Megalurothrips usitatus.</title>
        <authorList>
            <person name="Ma L."/>
            <person name="Liu Q."/>
            <person name="Li H."/>
            <person name="Cai W."/>
        </authorList>
    </citation>
    <scope>NUCLEOTIDE SEQUENCE</scope>
    <source>
        <strain evidence="8">Cailab_2022a</strain>
    </source>
</reference>
<feature type="region of interest" description="Disordered" evidence="6">
    <location>
        <begin position="203"/>
        <end position="226"/>
    </location>
</feature>
<keyword evidence="4" id="KW-0804">Transcription</keyword>
<sequence>MSLHISLIIAPLFLFSSNQLKLYNSVIEDVINGVREAFLDEGVDDQVLQELKQLWEMKLTQNKAVEPNPEPLDPAPPTLGQKSNSKSGGSKKSQAAAAKAAAAAAAAAVPPAAAAAAVDNAADVKGEMKSPLPISAPLRSAGLTASNGATLVQSQVAMSTVPVTLPVVPQNAAVSQTIAVAQQQLNRLQQQNAVNQVPIVKNQPVQPTPQPVPQAPQPTPQPSTAASGFAALAADPNRQVPIQITLPPQAGIPDALPRVLTIHVPASALIGNQLQQVLTGPVISATMNLPLPLACSLLQQHVNAALQGQAANAAAQLQSSSSNQNNGVATFGHQNQNTISQLDGALDTSEDDDDDDDDDDDIDDFDENDERDEDENDEDEGGAEEEPLNSGDDVSDDDPQDLFDTENVVVCQYDKITRTRNKWKFYLKDGIMNLNGKDFVFQRANGDAEW</sequence>
<feature type="region of interest" description="Disordered" evidence="6">
    <location>
        <begin position="64"/>
        <end position="93"/>
    </location>
</feature>
<keyword evidence="9" id="KW-1185">Reference proteome</keyword>
<accession>A0AAV7Y372</accession>
<dbReference type="SUPFAM" id="SSF47396">
    <property type="entry name" value="Transcription factor IIA (TFIIA), alpha-helical domain"/>
    <property type="match status" value="1"/>
</dbReference>
<evidence type="ECO:0000256" key="3">
    <source>
        <dbReference type="ARBA" id="ARBA00023015"/>
    </source>
</evidence>
<dbReference type="GO" id="GO:0006367">
    <property type="term" value="P:transcription initiation at RNA polymerase II promoter"/>
    <property type="evidence" value="ECO:0007669"/>
    <property type="project" value="InterPro"/>
</dbReference>
<evidence type="ECO:0000256" key="7">
    <source>
        <dbReference type="SAM" id="SignalP"/>
    </source>
</evidence>
<feature type="compositionally biased region" description="Low complexity" evidence="6">
    <location>
        <begin position="81"/>
        <end position="93"/>
    </location>
</feature>
<evidence type="ECO:0000256" key="6">
    <source>
        <dbReference type="SAM" id="MobiDB-lite"/>
    </source>
</evidence>
<evidence type="ECO:0000313" key="8">
    <source>
        <dbReference type="EMBL" id="KAJ1532055.1"/>
    </source>
</evidence>
<name>A0AAV7Y372_9NEOP</name>
<proteinExistence type="inferred from homology"/>
<keyword evidence="7" id="KW-0732">Signal</keyword>
<dbReference type="InterPro" id="IPR004855">
    <property type="entry name" value="TFIIA_asu/bsu"/>
</dbReference>
<comment type="similarity">
    <text evidence="2">Belongs to the TFIIA subunit 1 family.</text>
</comment>
<dbReference type="InterPro" id="IPR009088">
    <property type="entry name" value="TFIIA_b-brl"/>
</dbReference>
<dbReference type="AlphaFoldDB" id="A0AAV7Y372"/>
<dbReference type="CDD" id="cd07976">
    <property type="entry name" value="TFIIA_alpha_beta_like"/>
    <property type="match status" value="2"/>
</dbReference>
<dbReference type="FunFam" id="2.30.18.10:FF:000002">
    <property type="entry name" value="Transcription initiation factor IIA subunit 1"/>
    <property type="match status" value="1"/>
</dbReference>
<evidence type="ECO:0000313" key="9">
    <source>
        <dbReference type="Proteomes" id="UP001075354"/>
    </source>
</evidence>
<dbReference type="Proteomes" id="UP001075354">
    <property type="component" value="Chromosome 1"/>
</dbReference>
<comment type="caution">
    <text evidence="8">The sequence shown here is derived from an EMBL/GenBank/DDBJ whole genome shotgun (WGS) entry which is preliminary data.</text>
</comment>
<dbReference type="PANTHER" id="PTHR12694">
    <property type="entry name" value="TRANSCRIPTION INITIATION FACTOR IIA SUBUNIT 1"/>
    <property type="match status" value="1"/>
</dbReference>
<dbReference type="SMART" id="SM01371">
    <property type="entry name" value="TFIIA"/>
    <property type="match status" value="1"/>
</dbReference>
<evidence type="ECO:0000256" key="2">
    <source>
        <dbReference type="ARBA" id="ARBA00010059"/>
    </source>
</evidence>
<feature type="region of interest" description="Disordered" evidence="6">
    <location>
        <begin position="344"/>
        <end position="401"/>
    </location>
</feature>
<dbReference type="GO" id="GO:0005672">
    <property type="term" value="C:transcription factor TFIIA complex"/>
    <property type="evidence" value="ECO:0007669"/>
    <property type="project" value="InterPro"/>
</dbReference>
<feature type="signal peptide" evidence="7">
    <location>
        <begin position="1"/>
        <end position="19"/>
    </location>
</feature>
<feature type="chain" id="PRO_5043967234" description="Transcription initiation factor IIA subunit 1" evidence="7">
    <location>
        <begin position="20"/>
        <end position="450"/>
    </location>
</feature>
<organism evidence="8 9">
    <name type="scientific">Megalurothrips usitatus</name>
    <name type="common">bean blossom thrips</name>
    <dbReference type="NCBI Taxonomy" id="439358"/>
    <lineage>
        <taxon>Eukaryota</taxon>
        <taxon>Metazoa</taxon>
        <taxon>Ecdysozoa</taxon>
        <taxon>Arthropoda</taxon>
        <taxon>Hexapoda</taxon>
        <taxon>Insecta</taxon>
        <taxon>Pterygota</taxon>
        <taxon>Neoptera</taxon>
        <taxon>Paraneoptera</taxon>
        <taxon>Thysanoptera</taxon>
        <taxon>Terebrantia</taxon>
        <taxon>Thripoidea</taxon>
        <taxon>Thripidae</taxon>
        <taxon>Megalurothrips</taxon>
    </lineage>
</organism>
<dbReference type="EMBL" id="JAPTSV010000001">
    <property type="protein sequence ID" value="KAJ1532055.1"/>
    <property type="molecule type" value="Genomic_DNA"/>
</dbReference>
<dbReference type="Gene3D" id="2.30.18.10">
    <property type="entry name" value="Transcription factor IIA (TFIIA), beta-barrel domain"/>
    <property type="match status" value="1"/>
</dbReference>
<evidence type="ECO:0008006" key="10">
    <source>
        <dbReference type="Google" id="ProtNLM"/>
    </source>
</evidence>
<dbReference type="SUPFAM" id="SSF50784">
    <property type="entry name" value="Transcription factor IIA (TFIIA), beta-barrel domain"/>
    <property type="match status" value="1"/>
</dbReference>
<keyword evidence="3" id="KW-0805">Transcription regulation</keyword>
<evidence type="ECO:0000256" key="5">
    <source>
        <dbReference type="ARBA" id="ARBA00023242"/>
    </source>
</evidence>
<feature type="compositionally biased region" description="Pro residues" evidence="6">
    <location>
        <begin position="68"/>
        <end position="77"/>
    </location>
</feature>
<dbReference type="PANTHER" id="PTHR12694:SF8">
    <property type="entry name" value="TRANSCRIPTION INITIATION FACTOR IIA SUBUNIT 1"/>
    <property type="match status" value="1"/>
</dbReference>
<keyword evidence="5" id="KW-0539">Nucleus</keyword>
<comment type="subcellular location">
    <subcellularLocation>
        <location evidence="1">Nucleus</location>
    </subcellularLocation>
</comment>
<dbReference type="FunFam" id="1.10.287.100:FF:000001">
    <property type="entry name" value="Transcription initiation factor IIA subunit"/>
    <property type="match status" value="1"/>
</dbReference>